<evidence type="ECO:0000256" key="1">
    <source>
        <dbReference type="ARBA" id="ARBA00001232"/>
    </source>
</evidence>
<keyword evidence="7 10" id="KW-1208">Phospholipid metabolism</keyword>
<protein>
    <recommendedName>
        <fullName evidence="8 10">Phosphate acyltransferase</fullName>
        <ecNumber evidence="8 10">2.3.1.274</ecNumber>
    </recommendedName>
    <alternativeName>
        <fullName evidence="10">Acyl-ACP phosphotransacylase</fullName>
    </alternativeName>
    <alternativeName>
        <fullName evidence="10">Acyl-[acyl-carrier-protein]--phosphate acyltransferase</fullName>
    </alternativeName>
    <alternativeName>
        <fullName evidence="10">Phosphate-acyl-ACP acyltransferase</fullName>
    </alternativeName>
</protein>
<evidence type="ECO:0000256" key="9">
    <source>
        <dbReference type="ARBA" id="ARBA00046608"/>
    </source>
</evidence>
<keyword evidence="6 10" id="KW-0594">Phospholipid biosynthesis</keyword>
<dbReference type="GO" id="GO:0006633">
    <property type="term" value="P:fatty acid biosynthetic process"/>
    <property type="evidence" value="ECO:0007669"/>
    <property type="project" value="UniProtKB-UniRule"/>
</dbReference>
<comment type="function">
    <text evidence="10">Catalyzes the reversible formation of acyl-phosphate (acyl-PO(4)) from acyl-[acyl-carrier-protein] (acyl-ACP). This enzyme utilizes acyl-ACP as fatty acyl donor, but not acyl-CoA.</text>
</comment>
<dbReference type="GO" id="GO:0043811">
    <property type="term" value="F:phosphate:acyl-[acyl carrier protein] acyltransferase activity"/>
    <property type="evidence" value="ECO:0007669"/>
    <property type="project" value="UniProtKB-UniRule"/>
</dbReference>
<keyword evidence="2 10" id="KW-0963">Cytoplasm</keyword>
<evidence type="ECO:0000256" key="10">
    <source>
        <dbReference type="HAMAP-Rule" id="MF_00019"/>
    </source>
</evidence>
<reference evidence="11 12" key="1">
    <citation type="submission" date="2014-08" db="EMBL/GenBank/DDBJ databases">
        <authorList>
            <person name="Kuleshov K."/>
            <person name="Dedkov V."/>
            <person name="Markelov M."/>
            <person name="Pimkina E."/>
        </authorList>
    </citation>
    <scope>NUCLEOTIDE SEQUENCE [LARGE SCALE GENOMIC DNA]</scope>
    <source>
        <strain evidence="12">TOA</strain>
    </source>
</reference>
<dbReference type="EC" id="2.3.1.274" evidence="8 10"/>
<dbReference type="UniPathway" id="UPA00085"/>
<evidence type="ECO:0000313" key="12">
    <source>
        <dbReference type="Proteomes" id="UP000029712"/>
    </source>
</evidence>
<comment type="subunit">
    <text evidence="9 10">Homodimer. Probably interacts with PlsY.</text>
</comment>
<dbReference type="RefSeq" id="WP_036438684.1">
    <property type="nucleotide sequence ID" value="NZ_CP033021.1"/>
</dbReference>
<dbReference type="Proteomes" id="UP000029712">
    <property type="component" value="Chromosome"/>
</dbReference>
<dbReference type="HAMAP" id="MF_00019">
    <property type="entry name" value="PlsX"/>
    <property type="match status" value="1"/>
</dbReference>
<evidence type="ECO:0000256" key="3">
    <source>
        <dbReference type="ARBA" id="ARBA00022516"/>
    </source>
</evidence>
<keyword evidence="3 10" id="KW-0444">Lipid biosynthesis</keyword>
<dbReference type="EMBL" id="CP033021">
    <property type="protein sequence ID" value="AYN65616.1"/>
    <property type="molecule type" value="Genomic_DNA"/>
</dbReference>
<evidence type="ECO:0000256" key="5">
    <source>
        <dbReference type="ARBA" id="ARBA00023098"/>
    </source>
</evidence>
<evidence type="ECO:0000256" key="4">
    <source>
        <dbReference type="ARBA" id="ARBA00022679"/>
    </source>
</evidence>
<evidence type="ECO:0000313" key="11">
    <source>
        <dbReference type="EMBL" id="AYN65616.1"/>
    </source>
</evidence>
<dbReference type="PIRSF" id="PIRSF002465">
    <property type="entry name" value="Phsphlp_syn_PlsX"/>
    <property type="match status" value="1"/>
</dbReference>
<evidence type="ECO:0000256" key="2">
    <source>
        <dbReference type="ARBA" id="ARBA00022490"/>
    </source>
</evidence>
<dbReference type="InterPro" id="IPR003664">
    <property type="entry name" value="FA_synthesis"/>
</dbReference>
<dbReference type="Gene3D" id="3.40.718.10">
    <property type="entry name" value="Isopropylmalate Dehydrogenase"/>
    <property type="match status" value="1"/>
</dbReference>
<proteinExistence type="inferred from homology"/>
<keyword evidence="11" id="KW-0012">Acyltransferase</keyword>
<gene>
    <name evidence="10 11" type="primary">plsX</name>
    <name evidence="11" type="ORF">KN71_002895</name>
</gene>
<evidence type="ECO:0000256" key="6">
    <source>
        <dbReference type="ARBA" id="ARBA00023209"/>
    </source>
</evidence>
<dbReference type="PANTHER" id="PTHR30100">
    <property type="entry name" value="FATTY ACID/PHOSPHOLIPID SYNTHESIS PROTEIN PLSX"/>
    <property type="match status" value="1"/>
</dbReference>
<dbReference type="OrthoDB" id="9806408at2"/>
<dbReference type="Pfam" id="PF02504">
    <property type="entry name" value="FA_synthesis"/>
    <property type="match status" value="1"/>
</dbReference>
<keyword evidence="5 10" id="KW-0443">Lipid metabolism</keyword>
<dbReference type="AlphaFoldDB" id="A0A454CAG1"/>
<dbReference type="PANTHER" id="PTHR30100:SF1">
    <property type="entry name" value="PHOSPHATE ACYLTRANSFERASE"/>
    <property type="match status" value="1"/>
</dbReference>
<dbReference type="GO" id="GO:0008654">
    <property type="term" value="P:phospholipid biosynthetic process"/>
    <property type="evidence" value="ECO:0007669"/>
    <property type="project" value="UniProtKB-KW"/>
</dbReference>
<reference evidence="11 12" key="2">
    <citation type="submission" date="2018-10" db="EMBL/GenBank/DDBJ databases">
        <title>Detection and isolation of Mycoplasma hominis as a predominant microorganism from pelvic cavity of patient with salpingitis and tubo-ovarian abscess.</title>
        <authorList>
            <person name="Guschin A.E."/>
            <person name="Khayrullina G.A."/>
            <person name="Rakovskaya I.V."/>
            <person name="Shelenkov A.A."/>
            <person name="Shagin D.A."/>
        </authorList>
    </citation>
    <scope>NUCLEOTIDE SEQUENCE [LARGE SCALE GENOMIC DNA]</scope>
    <source>
        <strain evidence="12">TOA</strain>
    </source>
</reference>
<keyword evidence="4 10" id="KW-0808">Transferase</keyword>
<dbReference type="GO" id="GO:0005737">
    <property type="term" value="C:cytoplasm"/>
    <property type="evidence" value="ECO:0007669"/>
    <property type="project" value="UniProtKB-SubCell"/>
</dbReference>
<comment type="pathway">
    <text evidence="10">Lipid metabolism; phospholipid metabolism.</text>
</comment>
<evidence type="ECO:0000256" key="8">
    <source>
        <dbReference type="ARBA" id="ARBA00024069"/>
    </source>
</evidence>
<comment type="subcellular location">
    <subcellularLocation>
        <location evidence="10">Cytoplasm</location>
    </subcellularLocation>
    <text evidence="10">Associated with the membrane possibly through PlsY.</text>
</comment>
<dbReference type="InterPro" id="IPR012281">
    <property type="entry name" value="Phospholipid_synth_PlsX-like"/>
</dbReference>
<accession>A0A454CAG1</accession>
<organism evidence="11 12">
    <name type="scientific">Metamycoplasma hominis</name>
    <name type="common">Mycoplasma hominis</name>
    <dbReference type="NCBI Taxonomy" id="2098"/>
    <lineage>
        <taxon>Bacteria</taxon>
        <taxon>Bacillati</taxon>
        <taxon>Mycoplasmatota</taxon>
        <taxon>Mycoplasmoidales</taxon>
        <taxon>Metamycoplasmataceae</taxon>
        <taxon>Metamycoplasma</taxon>
    </lineage>
</organism>
<dbReference type="NCBIfam" id="TIGR00182">
    <property type="entry name" value="plsX"/>
    <property type="match status" value="1"/>
</dbReference>
<comment type="catalytic activity">
    <reaction evidence="1 10">
        <text>a fatty acyl-[ACP] + phosphate = an acyl phosphate + holo-[ACP]</text>
        <dbReference type="Rhea" id="RHEA:42292"/>
        <dbReference type="Rhea" id="RHEA-COMP:9685"/>
        <dbReference type="Rhea" id="RHEA-COMP:14125"/>
        <dbReference type="ChEBI" id="CHEBI:43474"/>
        <dbReference type="ChEBI" id="CHEBI:59918"/>
        <dbReference type="ChEBI" id="CHEBI:64479"/>
        <dbReference type="ChEBI" id="CHEBI:138651"/>
        <dbReference type="EC" id="2.3.1.274"/>
    </reaction>
</comment>
<evidence type="ECO:0000256" key="7">
    <source>
        <dbReference type="ARBA" id="ARBA00023264"/>
    </source>
</evidence>
<dbReference type="SUPFAM" id="SSF53659">
    <property type="entry name" value="Isocitrate/Isopropylmalate dehydrogenase-like"/>
    <property type="match status" value="1"/>
</dbReference>
<sequence length="335" mass="37484">MKKIVFDLLNNDNGEEQAILGAKRFLQENSDYFLILVGHEQLIKKHLSDYIDRIAIINNETIVHIESSPRDVLRTQNSMLEAFKQLNESNADGILSSGDSGSLITLSSLKVKRLVGIERPAFMPILPTTTNKKMLLIDAGANIEIKPEYLSQWAMIASEWYSILFGSKKPIVGQLNVGVEEYKGSEITKNAKNILKEVSKSANFVFNGYVEATNAINGDIDILVVDGYGGNVFLKTLEGTFIAFSKLLKNILLKNWKTKLAALILKRHLREFKQKFDYRNTGGAFIIGLEKIVVKAHGGSDELAFYNALNQIKIGIENNISTILNKKFKEADNEE</sequence>
<name>A0A454CAG1_METHO</name>
<comment type="similarity">
    <text evidence="10">Belongs to the PlsX family.</text>
</comment>